<proteinExistence type="predicted"/>
<keyword evidence="6" id="KW-0808">Transferase</keyword>
<name>A0A5K7ZFT3_9BACT</name>
<keyword evidence="7" id="KW-1185">Reference proteome</keyword>
<evidence type="ECO:0000256" key="4">
    <source>
        <dbReference type="ARBA" id="ARBA00023136"/>
    </source>
</evidence>
<dbReference type="EMBL" id="AP021875">
    <property type="protein sequence ID" value="BBO74967.1"/>
    <property type="molecule type" value="Genomic_DNA"/>
</dbReference>
<reference evidence="6 7" key="1">
    <citation type="submission" date="2019-11" db="EMBL/GenBank/DDBJ databases">
        <title>Comparative genomics of hydrocarbon-degrading Desulfosarcina strains.</title>
        <authorList>
            <person name="Watanabe M."/>
            <person name="Kojima H."/>
            <person name="Fukui M."/>
        </authorList>
    </citation>
    <scope>NUCLEOTIDE SEQUENCE [LARGE SCALE GENOMIC DNA]</scope>
    <source>
        <strain evidence="6 7">PP31</strain>
    </source>
</reference>
<keyword evidence="4 5" id="KW-0472">Membrane</keyword>
<accession>A0A5K7ZFT3</accession>
<dbReference type="RefSeq" id="WP_170302235.1">
    <property type="nucleotide sequence ID" value="NZ_AP021875.1"/>
</dbReference>
<protein>
    <submittedName>
        <fullName evidence="6">Isoprenylcysteine carboxyl methyltransferase</fullName>
    </submittedName>
</protein>
<keyword evidence="6" id="KW-0489">Methyltransferase</keyword>
<keyword evidence="2 5" id="KW-0812">Transmembrane</keyword>
<dbReference type="Proteomes" id="UP000427769">
    <property type="component" value="Chromosome"/>
</dbReference>
<organism evidence="6 7">
    <name type="scientific">Desulfosarcina widdelii</name>
    <dbReference type="NCBI Taxonomy" id="947919"/>
    <lineage>
        <taxon>Bacteria</taxon>
        <taxon>Pseudomonadati</taxon>
        <taxon>Thermodesulfobacteriota</taxon>
        <taxon>Desulfobacteria</taxon>
        <taxon>Desulfobacterales</taxon>
        <taxon>Desulfosarcinaceae</taxon>
        <taxon>Desulfosarcina</taxon>
    </lineage>
</organism>
<evidence type="ECO:0000256" key="5">
    <source>
        <dbReference type="SAM" id="Phobius"/>
    </source>
</evidence>
<feature type="transmembrane region" description="Helical" evidence="5">
    <location>
        <begin position="95"/>
        <end position="120"/>
    </location>
</feature>
<sequence>MLLTPVGFILFGVFTGLFVTLAMHTDRWLSLPWPLPEGLSWFIAVIFIFVGTGVMAWSALHFLKVKGTPVPFNPPPELVTTGPYRFARNPMLTGVFILLFGIGFAIKSLSLVVFFTPLYILANVSELKAIEEPELVKRFGEAYVAYRQRTPMFIPGMRPRK</sequence>
<dbReference type="PANTHER" id="PTHR12714:SF9">
    <property type="entry name" value="PROTEIN-S-ISOPRENYLCYSTEINE O-METHYLTRANSFERASE"/>
    <property type="match status" value="1"/>
</dbReference>
<dbReference type="GO" id="GO:0012505">
    <property type="term" value="C:endomembrane system"/>
    <property type="evidence" value="ECO:0007669"/>
    <property type="project" value="UniProtKB-SubCell"/>
</dbReference>
<gene>
    <name evidence="6" type="ORF">DSCW_23840</name>
</gene>
<dbReference type="InterPro" id="IPR007318">
    <property type="entry name" value="Phopholipid_MeTrfase"/>
</dbReference>
<evidence type="ECO:0000256" key="1">
    <source>
        <dbReference type="ARBA" id="ARBA00004127"/>
    </source>
</evidence>
<dbReference type="Gene3D" id="1.20.120.1630">
    <property type="match status" value="1"/>
</dbReference>
<evidence type="ECO:0000256" key="3">
    <source>
        <dbReference type="ARBA" id="ARBA00022989"/>
    </source>
</evidence>
<dbReference type="Pfam" id="PF04191">
    <property type="entry name" value="PEMT"/>
    <property type="match status" value="1"/>
</dbReference>
<comment type="subcellular location">
    <subcellularLocation>
        <location evidence="1">Endomembrane system</location>
        <topology evidence="1">Multi-pass membrane protein</topology>
    </subcellularLocation>
</comment>
<dbReference type="AlphaFoldDB" id="A0A5K7ZFT3"/>
<evidence type="ECO:0000313" key="6">
    <source>
        <dbReference type="EMBL" id="BBO74967.1"/>
    </source>
</evidence>
<dbReference type="GO" id="GO:0032259">
    <property type="term" value="P:methylation"/>
    <property type="evidence" value="ECO:0007669"/>
    <property type="project" value="UniProtKB-KW"/>
</dbReference>
<dbReference type="KEGG" id="dwd:DSCW_23840"/>
<dbReference type="GO" id="GO:0008168">
    <property type="term" value="F:methyltransferase activity"/>
    <property type="evidence" value="ECO:0007669"/>
    <property type="project" value="UniProtKB-KW"/>
</dbReference>
<evidence type="ECO:0000313" key="7">
    <source>
        <dbReference type="Proteomes" id="UP000427769"/>
    </source>
</evidence>
<evidence type="ECO:0000256" key="2">
    <source>
        <dbReference type="ARBA" id="ARBA00022692"/>
    </source>
</evidence>
<keyword evidence="3 5" id="KW-1133">Transmembrane helix</keyword>
<feature type="transmembrane region" description="Helical" evidence="5">
    <location>
        <begin position="38"/>
        <end position="60"/>
    </location>
</feature>
<dbReference type="PANTHER" id="PTHR12714">
    <property type="entry name" value="PROTEIN-S ISOPRENYLCYSTEINE O-METHYLTRANSFERASE"/>
    <property type="match status" value="1"/>
</dbReference>